<feature type="non-terminal residue" evidence="1">
    <location>
        <position position="76"/>
    </location>
</feature>
<dbReference type="Proteomes" id="UP001519460">
    <property type="component" value="Unassembled WGS sequence"/>
</dbReference>
<comment type="caution">
    <text evidence="1">The sequence shown here is derived from an EMBL/GenBank/DDBJ whole genome shotgun (WGS) entry which is preliminary data.</text>
</comment>
<organism evidence="1 2">
    <name type="scientific">Batillaria attramentaria</name>
    <dbReference type="NCBI Taxonomy" id="370345"/>
    <lineage>
        <taxon>Eukaryota</taxon>
        <taxon>Metazoa</taxon>
        <taxon>Spiralia</taxon>
        <taxon>Lophotrochozoa</taxon>
        <taxon>Mollusca</taxon>
        <taxon>Gastropoda</taxon>
        <taxon>Caenogastropoda</taxon>
        <taxon>Sorbeoconcha</taxon>
        <taxon>Cerithioidea</taxon>
        <taxon>Batillariidae</taxon>
        <taxon>Batillaria</taxon>
    </lineage>
</organism>
<gene>
    <name evidence="1" type="ORF">BaRGS_00014617</name>
</gene>
<reference evidence="1 2" key="1">
    <citation type="journal article" date="2023" name="Sci. Data">
        <title>Genome assembly of the Korean intertidal mud-creeper Batillaria attramentaria.</title>
        <authorList>
            <person name="Patra A.K."/>
            <person name="Ho P.T."/>
            <person name="Jun S."/>
            <person name="Lee S.J."/>
            <person name="Kim Y."/>
            <person name="Won Y.J."/>
        </authorList>
    </citation>
    <scope>NUCLEOTIDE SEQUENCE [LARGE SCALE GENOMIC DNA]</scope>
    <source>
        <strain evidence="1">Wonlab-2016</strain>
    </source>
</reference>
<sequence length="76" mass="8043">MTASGNGHCGQTGSEKRDRGGFCAVLLLVVASLGPNATKPTDSRRENGWSILEISPLDDSVAQSQDLGQQAERWNG</sequence>
<accession>A0ABD0L3L3</accession>
<evidence type="ECO:0000313" key="2">
    <source>
        <dbReference type="Proteomes" id="UP001519460"/>
    </source>
</evidence>
<dbReference type="AlphaFoldDB" id="A0ABD0L3L3"/>
<dbReference type="EMBL" id="JACVVK020000086">
    <property type="protein sequence ID" value="KAK7494144.1"/>
    <property type="molecule type" value="Genomic_DNA"/>
</dbReference>
<name>A0ABD0L3L3_9CAEN</name>
<protein>
    <submittedName>
        <fullName evidence="1">Uncharacterized protein</fullName>
    </submittedName>
</protein>
<keyword evidence="2" id="KW-1185">Reference proteome</keyword>
<proteinExistence type="predicted"/>
<evidence type="ECO:0000313" key="1">
    <source>
        <dbReference type="EMBL" id="KAK7494144.1"/>
    </source>
</evidence>